<feature type="region of interest" description="Disordered" evidence="10">
    <location>
        <begin position="1"/>
        <end position="21"/>
    </location>
</feature>
<feature type="domain" description="ABC transporter" evidence="12">
    <location>
        <begin position="1043"/>
        <end position="1279"/>
    </location>
</feature>
<feature type="transmembrane region" description="Helical" evidence="11">
    <location>
        <begin position="844"/>
        <end position="861"/>
    </location>
</feature>
<dbReference type="SUPFAM" id="SSF90123">
    <property type="entry name" value="ABC transporter transmembrane region"/>
    <property type="match status" value="3"/>
</dbReference>
<dbReference type="Gene3D" id="3.40.50.300">
    <property type="entry name" value="P-loop containing nucleotide triphosphate hydrolases"/>
    <property type="match status" value="2"/>
</dbReference>
<feature type="transmembrane region" description="Helical" evidence="11">
    <location>
        <begin position="173"/>
        <end position="191"/>
    </location>
</feature>
<dbReference type="InterPro" id="IPR017871">
    <property type="entry name" value="ABC_transporter-like_CS"/>
</dbReference>
<evidence type="ECO:0000256" key="7">
    <source>
        <dbReference type="ARBA" id="ARBA00022840"/>
    </source>
</evidence>
<keyword evidence="6" id="KW-0547">Nucleotide-binding</keyword>
<evidence type="ECO:0000256" key="9">
    <source>
        <dbReference type="ARBA" id="ARBA00023136"/>
    </source>
</evidence>
<dbReference type="InterPro" id="IPR036640">
    <property type="entry name" value="ABC1_TM_sf"/>
</dbReference>
<dbReference type="SMART" id="SM00382">
    <property type="entry name" value="AAA"/>
    <property type="match status" value="2"/>
</dbReference>
<dbReference type="PROSITE" id="PS00211">
    <property type="entry name" value="ABC_TRANSPORTER_1"/>
    <property type="match status" value="2"/>
</dbReference>
<dbReference type="Gene3D" id="1.20.1560.10">
    <property type="entry name" value="ABC transporter type 1, transmembrane domain"/>
    <property type="match status" value="2"/>
</dbReference>
<dbReference type="CDD" id="cd03249">
    <property type="entry name" value="ABC_MTABC3_MDL1_MDL2"/>
    <property type="match status" value="2"/>
</dbReference>
<feature type="domain" description="ABC transporter" evidence="12">
    <location>
        <begin position="409"/>
        <end position="644"/>
    </location>
</feature>
<comment type="subcellular location">
    <subcellularLocation>
        <location evidence="1">Membrane</location>
        <topology evidence="1">Multi-pass membrane protein</topology>
    </subcellularLocation>
</comment>
<protein>
    <submittedName>
        <fullName evidence="15">ABC transporter B family member 13 isoform X1</fullName>
    </submittedName>
</protein>
<evidence type="ECO:0000256" key="10">
    <source>
        <dbReference type="SAM" id="MobiDB-lite"/>
    </source>
</evidence>
<dbReference type="PANTHER" id="PTHR43394">
    <property type="entry name" value="ATP-DEPENDENT PERMEASE MDL1, MITOCHONDRIAL"/>
    <property type="match status" value="1"/>
</dbReference>
<feature type="transmembrane region" description="Helical" evidence="11">
    <location>
        <begin position="313"/>
        <end position="334"/>
    </location>
</feature>
<feature type="transmembrane region" description="Helical" evidence="11">
    <location>
        <begin position="951"/>
        <end position="970"/>
    </location>
</feature>
<dbReference type="Pfam" id="PF00005">
    <property type="entry name" value="ABC_tran"/>
    <property type="match status" value="2"/>
</dbReference>
<dbReference type="PROSITE" id="PS50893">
    <property type="entry name" value="ABC_TRANSPORTER_2"/>
    <property type="match status" value="2"/>
</dbReference>
<evidence type="ECO:0000313" key="15">
    <source>
        <dbReference type="RefSeq" id="XP_040951407.1"/>
    </source>
</evidence>
<dbReference type="InterPro" id="IPR003439">
    <property type="entry name" value="ABC_transporter-like_ATP-bd"/>
</dbReference>
<dbReference type="InterPro" id="IPR027417">
    <property type="entry name" value="P-loop_NTPase"/>
</dbReference>
<feature type="domain" description="ABC transmembrane type-1" evidence="13">
    <location>
        <begin position="46"/>
        <end position="374"/>
    </location>
</feature>
<evidence type="ECO:0000256" key="8">
    <source>
        <dbReference type="ARBA" id="ARBA00022989"/>
    </source>
</evidence>
<gene>
    <name evidence="15" type="primary">LOC107940702</name>
</gene>
<evidence type="ECO:0000256" key="6">
    <source>
        <dbReference type="ARBA" id="ARBA00022741"/>
    </source>
</evidence>
<proteinExistence type="inferred from homology"/>
<keyword evidence="7" id="KW-0067">ATP-binding</keyword>
<feature type="transmembrane region" description="Helical" evidence="11">
    <location>
        <begin position="43"/>
        <end position="70"/>
    </location>
</feature>
<reference evidence="14" key="1">
    <citation type="journal article" date="2020" name="Nat. Genet.">
        <title>Genomic diversifications of five Gossypium allopolyploid species and their impact on cotton improvement.</title>
        <authorList>
            <person name="Chen Z.J."/>
            <person name="Sreedasyam A."/>
            <person name="Ando A."/>
            <person name="Song Q."/>
            <person name="De Santiago L.M."/>
            <person name="Hulse-Kemp A.M."/>
            <person name="Ding M."/>
            <person name="Ye W."/>
            <person name="Kirkbride R.C."/>
            <person name="Jenkins J."/>
            <person name="Plott C."/>
            <person name="Lovell J."/>
            <person name="Lin Y.M."/>
            <person name="Vaughn R."/>
            <person name="Liu B."/>
            <person name="Simpson S."/>
            <person name="Scheffler B.E."/>
            <person name="Wen L."/>
            <person name="Saski C.A."/>
            <person name="Grover C.E."/>
            <person name="Hu G."/>
            <person name="Conover J.L."/>
            <person name="Carlson J.W."/>
            <person name="Shu S."/>
            <person name="Boston L.B."/>
            <person name="Williams M."/>
            <person name="Peterson D.G."/>
            <person name="McGee K."/>
            <person name="Jones D.C."/>
            <person name="Wendel J.F."/>
            <person name="Stelly D.M."/>
            <person name="Grimwood J."/>
            <person name="Schmutz J."/>
        </authorList>
    </citation>
    <scope>NUCLEOTIDE SEQUENCE [LARGE SCALE GENOMIC DNA]</scope>
    <source>
        <strain evidence="14">cv. TM-1</strain>
    </source>
</reference>
<dbReference type="CDD" id="cd18578">
    <property type="entry name" value="ABC_6TM_Pgp_ABCB1_D2_like"/>
    <property type="match status" value="1"/>
</dbReference>
<comment type="similarity">
    <text evidence="2">Belongs to the ABC transporter superfamily. ABCB family. Multidrug resistance exporter (TC 3.A.1.201) subfamily.</text>
</comment>
<dbReference type="InterPro" id="IPR011527">
    <property type="entry name" value="ABC1_TM_dom"/>
</dbReference>
<reference evidence="15" key="2">
    <citation type="submission" date="2025-08" db="UniProtKB">
        <authorList>
            <consortium name="RefSeq"/>
        </authorList>
    </citation>
    <scope>IDENTIFICATION</scope>
</reference>
<evidence type="ECO:0000256" key="4">
    <source>
        <dbReference type="ARBA" id="ARBA00022692"/>
    </source>
</evidence>
<dbReference type="InterPro" id="IPR039421">
    <property type="entry name" value="Type_1_exporter"/>
</dbReference>
<dbReference type="PROSITE" id="PS50929">
    <property type="entry name" value="ABC_TM1F"/>
    <property type="match status" value="2"/>
</dbReference>
<dbReference type="InterPro" id="IPR003593">
    <property type="entry name" value="AAA+_ATPase"/>
</dbReference>
<dbReference type="SUPFAM" id="SSF52540">
    <property type="entry name" value="P-loop containing nucleoside triphosphate hydrolases"/>
    <property type="match status" value="2"/>
</dbReference>
<keyword evidence="8 11" id="KW-1133">Transmembrane helix</keyword>
<evidence type="ECO:0000256" key="2">
    <source>
        <dbReference type="ARBA" id="ARBA00007577"/>
    </source>
</evidence>
<keyword evidence="14" id="KW-1185">Reference proteome</keyword>
<sequence>MEEIELSHHQESVPKPEQSSDLTRRKPVSFLGLFSAADKLDCALMVFGSLGACIHGAALPVFFVMFGRMIDSLGHLSSDPHKLSAQVSEHAIYLVYLGLAVFASAWIGVAFWMQTGERQTARLRLKYLQSVLRKDISFFDTEARASNIIFHISSDAILVQDAIGDKTGHAFRYLSQFIVGFAIGFTSVWQLTLLTLAVVPLIAIAGGAYTIIMSTLSEKGEAAYTEAGKIAEEVNCIHLIYETHNSKVQETPCCFSFGMILLYGVDFSFLLVQVISQIRTVYAFVGEERAVKAYSSSLKNALKMGKRSGLAKGVGVGFTYGLLFCAWAFLLWYAGILVRHSKTNGGKAFTTIINVIFSGFALGQAAPNLAAIAKGRAAAANIFSMIDTDSKPSGQTDGETILPEVVGKIEFREVCFAYPSRPGTVFEKLSFSIDAGKTFAVVGPSGSGKSTIISMVQRFYDPTSGSILLDGYDLKNLQLKWLREQMGLVGQEPALFDTTIADNILLGKEDADMEQVILAAKAANAHSFIEELPNSYNTQVGEGGTQLSGGQKQRIAIARAVLRNPKILLLDEATSALDAESELIVQQALDKIVSSRSTIIVAHRLSTIRDVDTIIVLKNGQVVESGSHMDLMSKKGEYAALVSLQISENTEISSSICHSDVSESSSFRQPQDSQNLGQDSRPITAIELEQSCQNSSQQSSASNPSIWELLKLNAPEWPYALLGSVGAILAGMEAPLFAFGITHVLTAFYSPDDIHIKEEVKRVALIFVGLAILTIPIYMLQHYFYTLMGENLTARVRLSMFSAILSNEVGWFDLDENNTGSLTAALAADATLVRSALADRLSTIVQNVALTVTAFVIAFALSWRIASVIIASFPLLIGASITEQLFLKGFGGNYSHTYSRATAVAREAIVNIRIVAAFGVEDRISIKFASELNQPKKQACLRGHISGFGYGVSQLFAFCSYALGLWYASVLIKQNKSNFGDVMKSFMVLIITALAVAETLALTPDLVKGSQALGSVFGILHRKTSIEPNDSTSNVVTEIKGDIEFRNVSFKYPMRPDVTIFDKLNLKTSAGKSLAVVGQSGSGKSTVIALIMRFYDPVSGAVVIDGYNIKTLNLRSLRLRMSLVQQEPALFSTTIYENIKYGKEDASEIEIMKAARAAHAHRFISRMPEGYQTHVGNRGVQLSGGQKQRVAIARAILRNPSILLLDEATSALDSESEKLVQEALDNLMEGRTTIIVAHRLSTIRNSDSIAVLEQGKVLEIGSHEQLTKKPGSVYKQLVSLQQ</sequence>
<keyword evidence="9 11" id="KW-0472">Membrane</keyword>
<name>A0ABM3A987_GOSHI</name>
<keyword evidence="3" id="KW-0813">Transport</keyword>
<evidence type="ECO:0000259" key="13">
    <source>
        <dbReference type="PROSITE" id="PS50929"/>
    </source>
</evidence>
<feature type="transmembrane region" description="Helical" evidence="11">
    <location>
        <begin position="868"/>
        <end position="887"/>
    </location>
</feature>
<feature type="transmembrane region" description="Helical" evidence="11">
    <location>
        <begin position="763"/>
        <end position="785"/>
    </location>
</feature>
<keyword evidence="5" id="KW-0677">Repeat</keyword>
<dbReference type="RefSeq" id="XP_040951407.1">
    <property type="nucleotide sequence ID" value="XM_041095473.1"/>
</dbReference>
<feature type="transmembrane region" description="Helical" evidence="11">
    <location>
        <begin position="982"/>
        <end position="1002"/>
    </location>
</feature>
<evidence type="ECO:0000256" key="3">
    <source>
        <dbReference type="ARBA" id="ARBA00022448"/>
    </source>
</evidence>
<organism evidence="14 15">
    <name type="scientific">Gossypium hirsutum</name>
    <name type="common">Upland cotton</name>
    <name type="synonym">Gossypium mexicanum</name>
    <dbReference type="NCBI Taxonomy" id="3635"/>
    <lineage>
        <taxon>Eukaryota</taxon>
        <taxon>Viridiplantae</taxon>
        <taxon>Streptophyta</taxon>
        <taxon>Embryophyta</taxon>
        <taxon>Tracheophyta</taxon>
        <taxon>Spermatophyta</taxon>
        <taxon>Magnoliopsida</taxon>
        <taxon>eudicotyledons</taxon>
        <taxon>Gunneridae</taxon>
        <taxon>Pentapetalae</taxon>
        <taxon>rosids</taxon>
        <taxon>malvids</taxon>
        <taxon>Malvales</taxon>
        <taxon>Malvaceae</taxon>
        <taxon>Malvoideae</taxon>
        <taxon>Gossypium</taxon>
    </lineage>
</organism>
<feature type="compositionally biased region" description="Basic and acidic residues" evidence="10">
    <location>
        <begin position="1"/>
        <end position="14"/>
    </location>
</feature>
<keyword evidence="4 11" id="KW-0812">Transmembrane</keyword>
<dbReference type="PANTHER" id="PTHR43394:SF11">
    <property type="entry name" value="ATP-BINDING CASSETTE TRANSPORTER"/>
    <property type="match status" value="1"/>
</dbReference>
<evidence type="ECO:0000259" key="12">
    <source>
        <dbReference type="PROSITE" id="PS50893"/>
    </source>
</evidence>
<evidence type="ECO:0000256" key="1">
    <source>
        <dbReference type="ARBA" id="ARBA00004141"/>
    </source>
</evidence>
<feature type="transmembrane region" description="Helical" evidence="11">
    <location>
        <begin position="197"/>
        <end position="216"/>
    </location>
</feature>
<evidence type="ECO:0000256" key="5">
    <source>
        <dbReference type="ARBA" id="ARBA00022737"/>
    </source>
</evidence>
<feature type="transmembrane region" description="Helical" evidence="11">
    <location>
        <begin position="90"/>
        <end position="113"/>
    </location>
</feature>
<dbReference type="Pfam" id="PF00664">
    <property type="entry name" value="ABC_membrane"/>
    <property type="match status" value="3"/>
</dbReference>
<accession>A0ABM3A987</accession>
<feature type="transmembrane region" description="Helical" evidence="11">
    <location>
        <begin position="717"/>
        <end position="742"/>
    </location>
</feature>
<dbReference type="GeneID" id="107940702"/>
<feature type="domain" description="ABC transmembrane type-1" evidence="13">
    <location>
        <begin position="721"/>
        <end position="1008"/>
    </location>
</feature>
<evidence type="ECO:0000313" key="14">
    <source>
        <dbReference type="Proteomes" id="UP000818029"/>
    </source>
</evidence>
<evidence type="ECO:0000256" key="11">
    <source>
        <dbReference type="SAM" id="Phobius"/>
    </source>
</evidence>
<dbReference type="Proteomes" id="UP000818029">
    <property type="component" value="Chromosome D06"/>
</dbReference>
<dbReference type="CDD" id="cd18577">
    <property type="entry name" value="ABC_6TM_Pgp_ABCB1_D1_like"/>
    <property type="match status" value="1"/>
</dbReference>